<evidence type="ECO:0000256" key="1">
    <source>
        <dbReference type="ARBA" id="ARBA00004323"/>
    </source>
</evidence>
<keyword evidence="4" id="KW-0378">Hydrolase</keyword>
<evidence type="ECO:0000256" key="5">
    <source>
        <dbReference type="ARBA" id="ARBA00022968"/>
    </source>
</evidence>
<dbReference type="Pfam" id="PF16317">
    <property type="entry name" value="Glyco_hydro_99"/>
    <property type="match status" value="2"/>
</dbReference>
<reference evidence="9" key="1">
    <citation type="submission" date="2021-01" db="EMBL/GenBank/DDBJ databases">
        <authorList>
            <person name="Corre E."/>
            <person name="Pelletier E."/>
            <person name="Niang G."/>
            <person name="Scheremetjew M."/>
            <person name="Finn R."/>
            <person name="Kale V."/>
            <person name="Holt S."/>
            <person name="Cochrane G."/>
            <person name="Meng A."/>
            <person name="Brown T."/>
            <person name="Cohen L."/>
        </authorList>
    </citation>
    <scope>NUCLEOTIDE SEQUENCE</scope>
    <source>
        <strain evidence="9">10249 10 AB</strain>
    </source>
</reference>
<dbReference type="EMBL" id="HBIX01022312">
    <property type="protein sequence ID" value="CAE0722861.1"/>
    <property type="molecule type" value="Transcribed_RNA"/>
</dbReference>
<name>A0A7S4AQ65_9STRA</name>
<dbReference type="Gene3D" id="3.20.20.80">
    <property type="entry name" value="Glycosidases"/>
    <property type="match status" value="1"/>
</dbReference>
<comment type="similarity">
    <text evidence="2">Belongs to the glycosyl hydrolase 99 family.</text>
</comment>
<evidence type="ECO:0000256" key="4">
    <source>
        <dbReference type="ARBA" id="ARBA00022801"/>
    </source>
</evidence>
<dbReference type="AlphaFoldDB" id="A0A7S4AQ65"/>
<evidence type="ECO:0000256" key="8">
    <source>
        <dbReference type="ARBA" id="ARBA00023136"/>
    </source>
</evidence>
<keyword evidence="5" id="KW-0735">Signal-anchor</keyword>
<dbReference type="GO" id="GO:0000139">
    <property type="term" value="C:Golgi membrane"/>
    <property type="evidence" value="ECO:0007669"/>
    <property type="project" value="UniProtKB-SubCell"/>
</dbReference>
<gene>
    <name evidence="9" type="ORF">PAUS00366_LOCUS15617</name>
</gene>
<dbReference type="PANTHER" id="PTHR13572:SF4">
    <property type="entry name" value="RE57134P"/>
    <property type="match status" value="1"/>
</dbReference>
<evidence type="ECO:0000256" key="7">
    <source>
        <dbReference type="ARBA" id="ARBA00023034"/>
    </source>
</evidence>
<protein>
    <submittedName>
        <fullName evidence="9">Uncharacterized protein</fullName>
    </submittedName>
</protein>
<keyword evidence="8" id="KW-0472">Membrane</keyword>
<dbReference type="PANTHER" id="PTHR13572">
    <property type="entry name" value="ENDO-ALPHA-1,2-MANNOSIDASE"/>
    <property type="match status" value="1"/>
</dbReference>
<accession>A0A7S4AQ65</accession>
<sequence>MAIAMAMAMAMAISMVMPMTMRSTKTTKRKSRRSVPAAFLLMVVAVSSTIFLVAAAPLLEDEKENGRDDNGSSATSLGGIETILMAGGTSIPVSGASSSSSSSALALASSTTTTKTTNDCIDDPNFFYEGKKACTWLSKRTKKRCKIVYGGKPLADRCRETCDYEKCRTNLEQKNKLLVGAYYYPWYGQDFHRGSKNHSYLRSKLSNPRQYPVLGEYDDTQPEVIARHLKWSRQNNIKLWVTSWWGEGRRTDVTIKNHILTNPQLKDHKIAIFYETTGRIREKADYDLKEVRPDLEYLCKQYFNHPNYYQKVDDSDGKKRPVLFVYLTRKLEDLGLLQEVVSLMRQGAKDGGCGDIFIVGDQVFQGPPSNNNPTHLIPFEILDAVTNYDVYGSLRGNKAGGYVGSRQKVTNYYQGEQRAWKNIAQSKDCAFIPSASPGFNDRGVRPEVGHIPLSRKLYPKAKEGSLFKAALQEGRTLVDSAMDNLIMINSFNEWHEDTQIEPIYAFNGSKGKNSRTSLPHNLTFGLEYQAYNTIYLKILKRQTKTWDVSLAVPASAETSLSFWDGGFGTNSTASTREEYITTISDIIGQEQTEQE</sequence>
<evidence type="ECO:0000256" key="3">
    <source>
        <dbReference type="ARBA" id="ARBA00022692"/>
    </source>
</evidence>
<evidence type="ECO:0000256" key="6">
    <source>
        <dbReference type="ARBA" id="ARBA00022989"/>
    </source>
</evidence>
<proteinExistence type="inferred from homology"/>
<organism evidence="9">
    <name type="scientific">Pseudo-nitzschia australis</name>
    <dbReference type="NCBI Taxonomy" id="44445"/>
    <lineage>
        <taxon>Eukaryota</taxon>
        <taxon>Sar</taxon>
        <taxon>Stramenopiles</taxon>
        <taxon>Ochrophyta</taxon>
        <taxon>Bacillariophyta</taxon>
        <taxon>Bacillariophyceae</taxon>
        <taxon>Bacillariophycidae</taxon>
        <taxon>Bacillariales</taxon>
        <taxon>Bacillariaceae</taxon>
        <taxon>Pseudo-nitzschia</taxon>
    </lineage>
</organism>
<dbReference type="InterPro" id="IPR026071">
    <property type="entry name" value="Glyco_Hydrolase_99"/>
</dbReference>
<keyword evidence="3" id="KW-0812">Transmembrane</keyword>
<keyword evidence="6" id="KW-1133">Transmembrane helix</keyword>
<evidence type="ECO:0000313" key="9">
    <source>
        <dbReference type="EMBL" id="CAE0722861.1"/>
    </source>
</evidence>
<evidence type="ECO:0000256" key="2">
    <source>
        <dbReference type="ARBA" id="ARBA00009559"/>
    </source>
</evidence>
<keyword evidence="7" id="KW-0333">Golgi apparatus</keyword>
<comment type="subcellular location">
    <subcellularLocation>
        <location evidence="1">Golgi apparatus membrane</location>
        <topology evidence="1">Single-pass type II membrane protein</topology>
    </subcellularLocation>
</comment>
<dbReference type="GO" id="GO:0004559">
    <property type="term" value="F:alpha-mannosidase activity"/>
    <property type="evidence" value="ECO:0007669"/>
    <property type="project" value="TreeGrafter"/>
</dbReference>